<protein>
    <submittedName>
        <fullName evidence="1">Uncharacterized protein</fullName>
    </submittedName>
</protein>
<sequence>MGRYIQGEYERVREECGSDDELSPSIKGLDQVSYFFVIFFTLQLYDDPDIDYKRNPFCLRTFANTRRRARVTSFFEQRSRSLLCDEKVIDRNIWEVIQWKQPDIARGEGV</sequence>
<gene>
    <name evidence="1" type="ORF">DEO72_LG8g2120</name>
</gene>
<dbReference type="AlphaFoldDB" id="A0A4D6MW10"/>
<dbReference type="EMBL" id="CP039352">
    <property type="protein sequence ID" value="QCE04087.1"/>
    <property type="molecule type" value="Genomic_DNA"/>
</dbReference>
<keyword evidence="2" id="KW-1185">Reference proteome</keyword>
<reference evidence="1 2" key="1">
    <citation type="submission" date="2019-04" db="EMBL/GenBank/DDBJ databases">
        <title>An improved genome assembly and genetic linkage map for asparagus bean, Vigna unguiculata ssp. sesquipedialis.</title>
        <authorList>
            <person name="Xia Q."/>
            <person name="Zhang R."/>
            <person name="Dong Y."/>
        </authorList>
    </citation>
    <scope>NUCLEOTIDE SEQUENCE [LARGE SCALE GENOMIC DNA]</scope>
    <source>
        <tissue evidence="1">Leaf</tissue>
    </source>
</reference>
<name>A0A4D6MW10_VIGUN</name>
<evidence type="ECO:0000313" key="1">
    <source>
        <dbReference type="EMBL" id="QCE04087.1"/>
    </source>
</evidence>
<proteinExistence type="predicted"/>
<evidence type="ECO:0000313" key="2">
    <source>
        <dbReference type="Proteomes" id="UP000501690"/>
    </source>
</evidence>
<dbReference type="Proteomes" id="UP000501690">
    <property type="component" value="Linkage Group LG8"/>
</dbReference>
<organism evidence="1 2">
    <name type="scientific">Vigna unguiculata</name>
    <name type="common">Cowpea</name>
    <dbReference type="NCBI Taxonomy" id="3917"/>
    <lineage>
        <taxon>Eukaryota</taxon>
        <taxon>Viridiplantae</taxon>
        <taxon>Streptophyta</taxon>
        <taxon>Embryophyta</taxon>
        <taxon>Tracheophyta</taxon>
        <taxon>Spermatophyta</taxon>
        <taxon>Magnoliopsida</taxon>
        <taxon>eudicotyledons</taxon>
        <taxon>Gunneridae</taxon>
        <taxon>Pentapetalae</taxon>
        <taxon>rosids</taxon>
        <taxon>fabids</taxon>
        <taxon>Fabales</taxon>
        <taxon>Fabaceae</taxon>
        <taxon>Papilionoideae</taxon>
        <taxon>50 kb inversion clade</taxon>
        <taxon>NPAAA clade</taxon>
        <taxon>indigoferoid/millettioid clade</taxon>
        <taxon>Phaseoleae</taxon>
        <taxon>Vigna</taxon>
    </lineage>
</organism>
<accession>A0A4D6MW10</accession>